<comment type="caution">
    <text evidence="1">The sequence shown here is derived from an EMBL/GenBank/DDBJ whole genome shotgun (WGS) entry which is preliminary data.</text>
</comment>
<proteinExistence type="predicted"/>
<evidence type="ECO:0000313" key="1">
    <source>
        <dbReference type="EMBL" id="KAJ8677700.1"/>
    </source>
</evidence>
<name>A0ACC2P7D0_9HYME</name>
<dbReference type="EMBL" id="CM056742">
    <property type="protein sequence ID" value="KAJ8677700.1"/>
    <property type="molecule type" value="Genomic_DNA"/>
</dbReference>
<sequence>MGPRFYGAVRLETSHWRTLTSDEDLSTRDKLLIDVLDTHYASTVRLWRALEDDAPEVHQKAYFTFHERPWYSGLWEFGGAEYLVVTHRGCFGPHTFRERVQVRPHLSAAANDLHRNPFLRFMIKVDRVGYYIDNGCFDKYALERLENCPFLQPFPHHRPFYSLYLLTRIGAASVILNPRRNSDQTIPGLVCPITRPEALVWLEHVWYNNNRSELRVRFLKVLHSCYPNLSADSSTSGYDSLEQQGDEGEALMRWLYHERIPPSRSFSLPPLVVPQAPALDLKGRAKIPPGAPNILLGLPAAGLKKTLVTMSPATRMRTTEMREVAEQRRATEESPTPISTPTPSWIRDLGVEACICMTKKEGQTAIFIGETSQKVSCLECFTWKNFAPAEEIHQLRDFHDCAPVVMDNLACDFCQEEITDSRPASQCLECIEVIISSR</sequence>
<organism evidence="1 2">
    <name type="scientific">Eretmocerus hayati</name>
    <dbReference type="NCBI Taxonomy" id="131215"/>
    <lineage>
        <taxon>Eukaryota</taxon>
        <taxon>Metazoa</taxon>
        <taxon>Ecdysozoa</taxon>
        <taxon>Arthropoda</taxon>
        <taxon>Hexapoda</taxon>
        <taxon>Insecta</taxon>
        <taxon>Pterygota</taxon>
        <taxon>Neoptera</taxon>
        <taxon>Endopterygota</taxon>
        <taxon>Hymenoptera</taxon>
        <taxon>Apocrita</taxon>
        <taxon>Proctotrupomorpha</taxon>
        <taxon>Chalcidoidea</taxon>
        <taxon>Aphelinidae</taxon>
        <taxon>Aphelininae</taxon>
        <taxon>Eretmocerus</taxon>
    </lineage>
</organism>
<reference evidence="1" key="1">
    <citation type="submission" date="2023-04" db="EMBL/GenBank/DDBJ databases">
        <title>A chromosome-level genome assembly of the parasitoid wasp Eretmocerus hayati.</title>
        <authorList>
            <person name="Zhong Y."/>
            <person name="Liu S."/>
            <person name="Liu Y."/>
        </authorList>
    </citation>
    <scope>NUCLEOTIDE SEQUENCE</scope>
    <source>
        <strain evidence="1">ZJU_SS_LIU_2023</strain>
    </source>
</reference>
<evidence type="ECO:0000313" key="2">
    <source>
        <dbReference type="Proteomes" id="UP001239111"/>
    </source>
</evidence>
<dbReference type="Proteomes" id="UP001239111">
    <property type="component" value="Chromosome 2"/>
</dbReference>
<keyword evidence="2" id="KW-1185">Reference proteome</keyword>
<accession>A0ACC2P7D0</accession>
<protein>
    <submittedName>
        <fullName evidence="1">Uncharacterized protein</fullName>
    </submittedName>
</protein>
<gene>
    <name evidence="1" type="ORF">QAD02_013487</name>
</gene>